<dbReference type="Proteomes" id="UP000812440">
    <property type="component" value="Unassembled WGS sequence"/>
</dbReference>
<reference evidence="1" key="1">
    <citation type="thesis" date="2020" institute="ProQuest LLC" country="789 East Eisenhower Parkway, Ann Arbor, MI, USA">
        <title>Comparative Genomics and Chromosome Evolution.</title>
        <authorList>
            <person name="Mudd A.B."/>
        </authorList>
    </citation>
    <scope>NUCLEOTIDE SEQUENCE</scope>
    <source>
        <strain evidence="1">Female2</strain>
        <tissue evidence="1">Blood</tissue>
    </source>
</reference>
<dbReference type="AlphaFoldDB" id="A0A8T2II10"/>
<sequence>MFLHMEDLVLNKIKYCIYSEPIPVLLRVSCDWSASNCLCASDPQHCLFLSTPCLQVWDPLLTPSDQHRPACVSLFITVCTYWIVFVF</sequence>
<dbReference type="EMBL" id="JAACNH010001037">
    <property type="protein sequence ID" value="KAG8430398.1"/>
    <property type="molecule type" value="Genomic_DNA"/>
</dbReference>
<gene>
    <name evidence="1" type="ORF">GDO86_017890</name>
</gene>
<comment type="caution">
    <text evidence="1">The sequence shown here is derived from an EMBL/GenBank/DDBJ whole genome shotgun (WGS) entry which is preliminary data.</text>
</comment>
<name>A0A8T2II10_9PIPI</name>
<keyword evidence="2" id="KW-1185">Reference proteome</keyword>
<evidence type="ECO:0000313" key="1">
    <source>
        <dbReference type="EMBL" id="KAG8430398.1"/>
    </source>
</evidence>
<protein>
    <submittedName>
        <fullName evidence="1">Uncharacterized protein</fullName>
    </submittedName>
</protein>
<evidence type="ECO:0000313" key="2">
    <source>
        <dbReference type="Proteomes" id="UP000812440"/>
    </source>
</evidence>
<organism evidence="1 2">
    <name type="scientific">Hymenochirus boettgeri</name>
    <name type="common">Congo dwarf clawed frog</name>
    <dbReference type="NCBI Taxonomy" id="247094"/>
    <lineage>
        <taxon>Eukaryota</taxon>
        <taxon>Metazoa</taxon>
        <taxon>Chordata</taxon>
        <taxon>Craniata</taxon>
        <taxon>Vertebrata</taxon>
        <taxon>Euteleostomi</taxon>
        <taxon>Amphibia</taxon>
        <taxon>Batrachia</taxon>
        <taxon>Anura</taxon>
        <taxon>Pipoidea</taxon>
        <taxon>Pipidae</taxon>
        <taxon>Pipinae</taxon>
        <taxon>Hymenochirus</taxon>
    </lineage>
</organism>
<proteinExistence type="predicted"/>
<accession>A0A8T2II10</accession>